<evidence type="ECO:0000256" key="4">
    <source>
        <dbReference type="ARBA" id="ARBA00022679"/>
    </source>
</evidence>
<evidence type="ECO:0000313" key="9">
    <source>
        <dbReference type="EMBL" id="ATX71134.1"/>
    </source>
</evidence>
<evidence type="ECO:0000259" key="8">
    <source>
        <dbReference type="PROSITE" id="PS51100"/>
    </source>
</evidence>
<dbReference type="GO" id="GO:0008982">
    <property type="term" value="F:protein-N(PI)-phosphohistidine-sugar phosphotransferase activity"/>
    <property type="evidence" value="ECO:0007669"/>
    <property type="project" value="InterPro"/>
</dbReference>
<dbReference type="InterPro" id="IPR036095">
    <property type="entry name" value="PTS_EIIB-like_sf"/>
</dbReference>
<evidence type="ECO:0000256" key="2">
    <source>
        <dbReference type="ARBA" id="ARBA00022553"/>
    </source>
</evidence>
<dbReference type="SUPFAM" id="SSF52794">
    <property type="entry name" value="PTS system IIB component-like"/>
    <property type="match status" value="1"/>
</dbReference>
<keyword evidence="2" id="KW-0597">Phosphoprotein</keyword>
<gene>
    <name evidence="9" type="primary">celA</name>
    <name evidence="9" type="ORF">SCLAR_v1c08220</name>
</gene>
<evidence type="ECO:0000256" key="3">
    <source>
        <dbReference type="ARBA" id="ARBA00022597"/>
    </source>
</evidence>
<feature type="modified residue" description="Phosphocysteine; by EIIA" evidence="7">
    <location>
        <position position="7"/>
    </location>
</feature>
<dbReference type="PROSITE" id="PS51100">
    <property type="entry name" value="PTS_EIIB_TYPE_3"/>
    <property type="match status" value="1"/>
</dbReference>
<dbReference type="Proteomes" id="UP000231179">
    <property type="component" value="Chromosome"/>
</dbReference>
<dbReference type="PANTHER" id="PTHR34581:SF2">
    <property type="entry name" value="PTS SYSTEM N,N'-DIACETYLCHITOBIOSE-SPECIFIC EIIB COMPONENT"/>
    <property type="match status" value="1"/>
</dbReference>
<dbReference type="PANTHER" id="PTHR34581">
    <property type="entry name" value="PTS SYSTEM N,N'-DIACETYLCHITOBIOSE-SPECIFIC EIIB COMPONENT"/>
    <property type="match status" value="1"/>
</dbReference>
<evidence type="ECO:0000256" key="6">
    <source>
        <dbReference type="ARBA" id="ARBA00022777"/>
    </source>
</evidence>
<dbReference type="InterPro" id="IPR013012">
    <property type="entry name" value="PTS_EIIB_3"/>
</dbReference>
<protein>
    <submittedName>
        <fullName evidence="9">PTS system, cellobiose-specific IIB component</fullName>
    </submittedName>
</protein>
<keyword evidence="6" id="KW-0418">Kinase</keyword>
<dbReference type="GO" id="GO:0016301">
    <property type="term" value="F:kinase activity"/>
    <property type="evidence" value="ECO:0007669"/>
    <property type="project" value="UniProtKB-KW"/>
</dbReference>
<keyword evidence="10" id="KW-1185">Reference proteome</keyword>
<keyword evidence="1" id="KW-0813">Transport</keyword>
<sequence length="100" mass="10746">MKLLLACAAGMSTSILVKKINDAALDEGIEIAVQAVPVTEALEIGNAWDVVLLGPQVAFKLKQFQETLNVPVAVIPSMDYARGDGEAVLEFAHEMYNDSK</sequence>
<dbReference type="Gene3D" id="3.40.50.2300">
    <property type="match status" value="1"/>
</dbReference>
<accession>A0A1Y0L174</accession>
<keyword evidence="3" id="KW-0762">Sugar transport</keyword>
<dbReference type="KEGG" id="scla:SCLARK_001205"/>
<dbReference type="InterPro" id="IPR051819">
    <property type="entry name" value="PTS_sugar-specific_EIIB"/>
</dbReference>
<dbReference type="RefSeq" id="WP_100254675.1">
    <property type="nucleotide sequence ID" value="NZ_CP015819.1"/>
</dbReference>
<evidence type="ECO:0000256" key="1">
    <source>
        <dbReference type="ARBA" id="ARBA00022448"/>
    </source>
</evidence>
<organism evidence="9 10">
    <name type="scientific">Spiroplasma clarkii</name>
    <dbReference type="NCBI Taxonomy" id="2139"/>
    <lineage>
        <taxon>Bacteria</taxon>
        <taxon>Bacillati</taxon>
        <taxon>Mycoplasmatota</taxon>
        <taxon>Mollicutes</taxon>
        <taxon>Entomoplasmatales</taxon>
        <taxon>Spiroplasmataceae</taxon>
        <taxon>Spiroplasma</taxon>
    </lineage>
</organism>
<evidence type="ECO:0000313" key="10">
    <source>
        <dbReference type="Proteomes" id="UP000231179"/>
    </source>
</evidence>
<dbReference type="GO" id="GO:0009401">
    <property type="term" value="P:phosphoenolpyruvate-dependent sugar phosphotransferase system"/>
    <property type="evidence" value="ECO:0007669"/>
    <property type="project" value="UniProtKB-KW"/>
</dbReference>
<reference evidence="9 10" key="1">
    <citation type="submission" date="2017-11" db="EMBL/GenBank/DDBJ databases">
        <title>Complete genome sequence of Spiroplasma clarkii CN-5 (DSM 19994).</title>
        <authorList>
            <person name="Tsai Y.-M."/>
            <person name="Chang A."/>
            <person name="Lo W.-S."/>
            <person name="Kuo C.-H."/>
        </authorList>
    </citation>
    <scope>NUCLEOTIDE SEQUENCE [LARGE SCALE GENOMIC DNA]</scope>
    <source>
        <strain evidence="9 10">CN-5</strain>
    </source>
</reference>
<dbReference type="EMBL" id="CP024870">
    <property type="protein sequence ID" value="ATX71134.1"/>
    <property type="molecule type" value="Genomic_DNA"/>
</dbReference>
<name>A0A1Y0L174_9MOLU</name>
<evidence type="ECO:0000256" key="7">
    <source>
        <dbReference type="PROSITE-ProRule" id="PRU00423"/>
    </source>
</evidence>
<dbReference type="CDD" id="cd05564">
    <property type="entry name" value="PTS_IIB_chitobiose_lichenan"/>
    <property type="match status" value="1"/>
</dbReference>
<evidence type="ECO:0000256" key="5">
    <source>
        <dbReference type="ARBA" id="ARBA00022683"/>
    </source>
</evidence>
<keyword evidence="5" id="KW-0598">Phosphotransferase system</keyword>
<dbReference type="OrthoDB" id="9808134at2"/>
<keyword evidence="4" id="KW-0808">Transferase</keyword>
<proteinExistence type="predicted"/>
<dbReference type="InterPro" id="IPR003501">
    <property type="entry name" value="PTS_EIIB_2/3"/>
</dbReference>
<dbReference type="Pfam" id="PF02302">
    <property type="entry name" value="PTS_IIB"/>
    <property type="match status" value="1"/>
</dbReference>
<feature type="domain" description="PTS EIIB type-3" evidence="8">
    <location>
        <begin position="1"/>
        <end position="100"/>
    </location>
</feature>
<dbReference type="AlphaFoldDB" id="A0A1Y0L174"/>